<dbReference type="InterPro" id="IPR020904">
    <property type="entry name" value="Sc_DH/Rdtase_CS"/>
</dbReference>
<organism evidence="4 5">
    <name type="scientific">Nakamurella alba</name>
    <dbReference type="NCBI Taxonomy" id="2665158"/>
    <lineage>
        <taxon>Bacteria</taxon>
        <taxon>Bacillati</taxon>
        <taxon>Actinomycetota</taxon>
        <taxon>Actinomycetes</taxon>
        <taxon>Nakamurellales</taxon>
        <taxon>Nakamurellaceae</taxon>
        <taxon>Nakamurella</taxon>
    </lineage>
</organism>
<dbReference type="PANTHER" id="PTHR42760:SF133">
    <property type="entry name" value="3-OXOACYL-[ACYL-CARRIER-PROTEIN] REDUCTASE"/>
    <property type="match status" value="1"/>
</dbReference>
<comment type="caution">
    <text evidence="4">The sequence shown here is derived from an EMBL/GenBank/DDBJ whole genome shotgun (WGS) entry which is preliminary data.</text>
</comment>
<gene>
    <name evidence="4" type="ORF">GIS00_25410</name>
</gene>
<name>A0A7K1FWS4_9ACTN</name>
<comment type="similarity">
    <text evidence="1">Belongs to the short-chain dehydrogenases/reductases (SDR) family.</text>
</comment>
<dbReference type="PANTHER" id="PTHR42760">
    <property type="entry name" value="SHORT-CHAIN DEHYDROGENASES/REDUCTASES FAMILY MEMBER"/>
    <property type="match status" value="1"/>
</dbReference>
<dbReference type="CDD" id="cd05233">
    <property type="entry name" value="SDR_c"/>
    <property type="match status" value="1"/>
</dbReference>
<dbReference type="Gene3D" id="3.40.50.720">
    <property type="entry name" value="NAD(P)-binding Rossmann-like Domain"/>
    <property type="match status" value="1"/>
</dbReference>
<evidence type="ECO:0000259" key="3">
    <source>
        <dbReference type="SMART" id="SM00822"/>
    </source>
</evidence>
<dbReference type="InterPro" id="IPR057326">
    <property type="entry name" value="KR_dom"/>
</dbReference>
<dbReference type="SUPFAM" id="SSF51735">
    <property type="entry name" value="NAD(P)-binding Rossmann-fold domains"/>
    <property type="match status" value="1"/>
</dbReference>
<proteinExistence type="inferred from homology"/>
<dbReference type="AlphaFoldDB" id="A0A7K1FWS4"/>
<protein>
    <submittedName>
        <fullName evidence="4">SDR family oxidoreductase</fullName>
    </submittedName>
</protein>
<dbReference type="EMBL" id="WLYK01000017">
    <property type="protein sequence ID" value="MTD17274.1"/>
    <property type="molecule type" value="Genomic_DNA"/>
</dbReference>
<dbReference type="PRINTS" id="PR00081">
    <property type="entry name" value="GDHRDH"/>
</dbReference>
<dbReference type="RefSeq" id="WP_154771267.1">
    <property type="nucleotide sequence ID" value="NZ_WLYK01000017.1"/>
</dbReference>
<feature type="domain" description="Ketoreductase" evidence="3">
    <location>
        <begin position="6"/>
        <end position="163"/>
    </location>
</feature>
<keyword evidence="2" id="KW-0560">Oxidoreductase</keyword>
<dbReference type="InterPro" id="IPR002347">
    <property type="entry name" value="SDR_fam"/>
</dbReference>
<sequence length="244" mass="25012">MTARPATILVTGAAGGLGAAVASLLRSQGDRVVAGDLTPPTGPDPLTLDVTDESAWAAAVPAILDRYGPLDGLVHAAGVAARRPLLETTVAEFERTLRVNTLGTFLALRSAPALMPTGGSVVTFSSINGLIGTEGIGAYCASKFAVRGLTRTAAVEFADLGIRVNTICPGPIETSMVHGSSFADVDQDAYLASIPLRRRGRPEEVAGMVRYLLGPDAGYVTGAEFVIDGGLLGGRRVPDAARAG</sequence>
<dbReference type="Proteomes" id="UP000460221">
    <property type="component" value="Unassembled WGS sequence"/>
</dbReference>
<dbReference type="InterPro" id="IPR036291">
    <property type="entry name" value="NAD(P)-bd_dom_sf"/>
</dbReference>
<dbReference type="PRINTS" id="PR00080">
    <property type="entry name" value="SDRFAMILY"/>
</dbReference>
<dbReference type="SMART" id="SM00822">
    <property type="entry name" value="PKS_KR"/>
    <property type="match status" value="1"/>
</dbReference>
<accession>A0A7K1FWS4</accession>
<evidence type="ECO:0000256" key="1">
    <source>
        <dbReference type="ARBA" id="ARBA00006484"/>
    </source>
</evidence>
<dbReference type="FunFam" id="3.40.50.720:FF:000084">
    <property type="entry name" value="Short-chain dehydrogenase reductase"/>
    <property type="match status" value="1"/>
</dbReference>
<reference evidence="4 5" key="1">
    <citation type="submission" date="2019-11" db="EMBL/GenBank/DDBJ databases">
        <authorList>
            <person name="Jiang L.-Q."/>
        </authorList>
    </citation>
    <scope>NUCLEOTIDE SEQUENCE [LARGE SCALE GENOMIC DNA]</scope>
    <source>
        <strain evidence="4 5">YIM 132087</strain>
    </source>
</reference>
<dbReference type="PROSITE" id="PS00061">
    <property type="entry name" value="ADH_SHORT"/>
    <property type="match status" value="1"/>
</dbReference>
<dbReference type="Pfam" id="PF13561">
    <property type="entry name" value="adh_short_C2"/>
    <property type="match status" value="1"/>
</dbReference>
<evidence type="ECO:0000313" key="5">
    <source>
        <dbReference type="Proteomes" id="UP000460221"/>
    </source>
</evidence>
<evidence type="ECO:0000256" key="2">
    <source>
        <dbReference type="ARBA" id="ARBA00023002"/>
    </source>
</evidence>
<keyword evidence="5" id="KW-1185">Reference proteome</keyword>
<evidence type="ECO:0000313" key="4">
    <source>
        <dbReference type="EMBL" id="MTD17274.1"/>
    </source>
</evidence>
<dbReference type="GO" id="GO:0016616">
    <property type="term" value="F:oxidoreductase activity, acting on the CH-OH group of donors, NAD or NADP as acceptor"/>
    <property type="evidence" value="ECO:0007669"/>
    <property type="project" value="UniProtKB-ARBA"/>
</dbReference>